<name>A0A420VDQ5_9BACI</name>
<dbReference type="RefSeq" id="WP_120669010.1">
    <property type="nucleotide sequence ID" value="NZ_AZRV01000035.1"/>
</dbReference>
<evidence type="ECO:0000313" key="3">
    <source>
        <dbReference type="Proteomes" id="UP000286235"/>
    </source>
</evidence>
<protein>
    <submittedName>
        <fullName evidence="2">Uncharacterized protein</fullName>
    </submittedName>
</protein>
<dbReference type="EMBL" id="AZRV01000035">
    <property type="protein sequence ID" value="RKO61686.1"/>
    <property type="molecule type" value="Genomic_DNA"/>
</dbReference>
<sequence length="111" mass="12838">MKYEYKPEDLKVDILAIQQKAAEKQKENDSVLDSESEETLSNGKAILVFVMLLVMYAIVTSLPTFIFIHFFHLSFWWSQAISFVGVVLVVWIFGLYKPASKEQKMKSKILM</sequence>
<keyword evidence="1" id="KW-1133">Transmembrane helix</keyword>
<dbReference type="Proteomes" id="UP000286235">
    <property type="component" value="Unassembled WGS sequence"/>
</dbReference>
<feature type="transmembrane region" description="Helical" evidence="1">
    <location>
        <begin position="46"/>
        <end position="70"/>
    </location>
</feature>
<accession>A0A420VDQ5</accession>
<reference evidence="2 3" key="1">
    <citation type="submission" date="2013-12" db="EMBL/GenBank/DDBJ databases">
        <title>Genome and proteome characterization of Caldibacillus debilis GB1 derived from a cellulolytic aero-tolerant co-culture.</title>
        <authorList>
            <person name="Wushke S.T."/>
            <person name="Zhang X."/>
            <person name="Fristensky B."/>
            <person name="Wilkins J.A."/>
            <person name="Levin D.B."/>
            <person name="Sparling R."/>
        </authorList>
    </citation>
    <scope>NUCLEOTIDE SEQUENCE [LARGE SCALE GENOMIC DNA]</scope>
    <source>
        <strain evidence="2 3">GB1</strain>
    </source>
</reference>
<dbReference type="AlphaFoldDB" id="A0A420VDQ5"/>
<gene>
    <name evidence="2" type="ORF">Cdeb_01157</name>
</gene>
<keyword evidence="1" id="KW-0472">Membrane</keyword>
<evidence type="ECO:0000256" key="1">
    <source>
        <dbReference type="SAM" id="Phobius"/>
    </source>
</evidence>
<comment type="caution">
    <text evidence="2">The sequence shown here is derived from an EMBL/GenBank/DDBJ whole genome shotgun (WGS) entry which is preliminary data.</text>
</comment>
<feature type="transmembrane region" description="Helical" evidence="1">
    <location>
        <begin position="76"/>
        <end position="96"/>
    </location>
</feature>
<keyword evidence="3" id="KW-1185">Reference proteome</keyword>
<organism evidence="2 3">
    <name type="scientific">Caldibacillus debilis GB1</name>
    <dbReference type="NCBI Taxonomy" id="1339248"/>
    <lineage>
        <taxon>Bacteria</taxon>
        <taxon>Bacillati</taxon>
        <taxon>Bacillota</taxon>
        <taxon>Bacilli</taxon>
        <taxon>Bacillales</taxon>
        <taxon>Bacillaceae</taxon>
        <taxon>Caldibacillus</taxon>
    </lineage>
</organism>
<proteinExistence type="predicted"/>
<keyword evidence="1" id="KW-0812">Transmembrane</keyword>
<evidence type="ECO:0000313" key="2">
    <source>
        <dbReference type="EMBL" id="RKO61686.1"/>
    </source>
</evidence>